<feature type="compositionally biased region" description="Polar residues" evidence="5">
    <location>
        <begin position="933"/>
        <end position="942"/>
    </location>
</feature>
<feature type="compositionally biased region" description="Low complexity" evidence="5">
    <location>
        <begin position="910"/>
        <end position="924"/>
    </location>
</feature>
<accession>A0A8X7MXT2</accession>
<feature type="region of interest" description="Disordered" evidence="5">
    <location>
        <begin position="478"/>
        <end position="577"/>
    </location>
</feature>
<gene>
    <name evidence="8" type="ORF">A4X06_0g1287</name>
</gene>
<keyword evidence="9" id="KW-1185">Reference proteome</keyword>
<evidence type="ECO:0000313" key="8">
    <source>
        <dbReference type="EMBL" id="KAE8253669.1"/>
    </source>
</evidence>
<dbReference type="EMBL" id="LWDE02000080">
    <property type="protein sequence ID" value="KAE8253669.1"/>
    <property type="molecule type" value="Genomic_DNA"/>
</dbReference>
<reference evidence="8" key="1">
    <citation type="submission" date="2016-04" db="EMBL/GenBank/DDBJ databases">
        <authorList>
            <person name="Nguyen H.D."/>
            <person name="Samba Siva P."/>
            <person name="Cullis J."/>
            <person name="Levesque C.A."/>
            <person name="Hambleton S."/>
        </authorList>
    </citation>
    <scope>NUCLEOTIDE SEQUENCE</scope>
    <source>
        <strain evidence="8">DAOMC 236426</strain>
    </source>
</reference>
<feature type="region of interest" description="Disordered" evidence="5">
    <location>
        <begin position="297"/>
        <end position="461"/>
    </location>
</feature>
<evidence type="ECO:0000259" key="7">
    <source>
        <dbReference type="PROSITE" id="PS51787"/>
    </source>
</evidence>
<name>A0A8X7MXT2_9BASI</name>
<dbReference type="GO" id="GO:0061630">
    <property type="term" value="F:ubiquitin protein ligase activity"/>
    <property type="evidence" value="ECO:0007669"/>
    <property type="project" value="TreeGrafter"/>
</dbReference>
<reference evidence="8" key="2">
    <citation type="journal article" date="2019" name="IMA Fungus">
        <title>Genome sequencing and comparison of five Tilletia species to identify candidate genes for the detection of regulated species infecting wheat.</title>
        <authorList>
            <person name="Nguyen H.D.T."/>
            <person name="Sultana T."/>
            <person name="Kesanakurti P."/>
            <person name="Hambleton S."/>
        </authorList>
    </citation>
    <scope>NUCLEOTIDE SEQUENCE</scope>
    <source>
        <strain evidence="8">DAOMC 236426</strain>
    </source>
</reference>
<dbReference type="InterPro" id="IPR046336">
    <property type="entry name" value="Lon_prtase_N_sf"/>
</dbReference>
<feature type="compositionally biased region" description="Low complexity" evidence="5">
    <location>
        <begin position="943"/>
        <end position="965"/>
    </location>
</feature>
<dbReference type="InterPro" id="IPR017907">
    <property type="entry name" value="Znf_RING_CS"/>
</dbReference>
<dbReference type="InterPro" id="IPR013083">
    <property type="entry name" value="Znf_RING/FYVE/PHD"/>
</dbReference>
<dbReference type="PROSITE" id="PS00518">
    <property type="entry name" value="ZF_RING_1"/>
    <property type="match status" value="1"/>
</dbReference>
<dbReference type="CDD" id="cd16514">
    <property type="entry name" value="RING-HC_LONFs_rpt2"/>
    <property type="match status" value="1"/>
</dbReference>
<feature type="domain" description="RING-type" evidence="6">
    <location>
        <begin position="38"/>
        <end position="69"/>
    </location>
</feature>
<dbReference type="InterPro" id="IPR015947">
    <property type="entry name" value="PUA-like_sf"/>
</dbReference>
<dbReference type="InterPro" id="IPR001841">
    <property type="entry name" value="Znf_RING"/>
</dbReference>
<feature type="compositionally biased region" description="Low complexity" evidence="5">
    <location>
        <begin position="606"/>
        <end position="619"/>
    </location>
</feature>
<dbReference type="PANTHER" id="PTHR23327:SF42">
    <property type="entry name" value="LON PEPTIDASE N-TERMINAL DOMAIN AND RING FINGER PROTEIN C14F5.10C"/>
    <property type="match status" value="1"/>
</dbReference>
<dbReference type="PROSITE" id="PS51787">
    <property type="entry name" value="LON_N"/>
    <property type="match status" value="1"/>
</dbReference>
<dbReference type="Gene3D" id="1.20.58.1480">
    <property type="match status" value="1"/>
</dbReference>
<evidence type="ECO:0000256" key="5">
    <source>
        <dbReference type="SAM" id="MobiDB-lite"/>
    </source>
</evidence>
<dbReference type="InterPro" id="IPR003111">
    <property type="entry name" value="Lon_prtase_N"/>
</dbReference>
<feature type="region of interest" description="Disordered" evidence="5">
    <location>
        <begin position="599"/>
        <end position="721"/>
    </location>
</feature>
<keyword evidence="2 4" id="KW-0863">Zinc-finger</keyword>
<dbReference type="SUPFAM" id="SSF88697">
    <property type="entry name" value="PUA domain-like"/>
    <property type="match status" value="1"/>
</dbReference>
<evidence type="ECO:0000256" key="1">
    <source>
        <dbReference type="ARBA" id="ARBA00022723"/>
    </source>
</evidence>
<dbReference type="PANTHER" id="PTHR23327">
    <property type="entry name" value="RING FINGER PROTEIN 127"/>
    <property type="match status" value="1"/>
</dbReference>
<dbReference type="InterPro" id="IPR027370">
    <property type="entry name" value="Znf-RING_euk"/>
</dbReference>
<feature type="compositionally biased region" description="Low complexity" evidence="5">
    <location>
        <begin position="415"/>
        <end position="427"/>
    </location>
</feature>
<keyword evidence="3" id="KW-0862">Zinc</keyword>
<dbReference type="SMART" id="SM00184">
    <property type="entry name" value="RING"/>
    <property type="match status" value="2"/>
</dbReference>
<evidence type="ECO:0008006" key="10">
    <source>
        <dbReference type="Google" id="ProtNLM"/>
    </source>
</evidence>
<dbReference type="Pfam" id="PF13445">
    <property type="entry name" value="zf-RING_UBOX"/>
    <property type="match status" value="1"/>
</dbReference>
<feature type="region of interest" description="Disordered" evidence="5">
    <location>
        <begin position="758"/>
        <end position="795"/>
    </location>
</feature>
<dbReference type="SMART" id="SM00464">
    <property type="entry name" value="LON"/>
    <property type="match status" value="1"/>
</dbReference>
<dbReference type="Proteomes" id="UP000077684">
    <property type="component" value="Unassembled WGS sequence"/>
</dbReference>
<evidence type="ECO:0000256" key="4">
    <source>
        <dbReference type="PROSITE-ProRule" id="PRU00175"/>
    </source>
</evidence>
<feature type="domain" description="RING-type" evidence="6">
    <location>
        <begin position="813"/>
        <end position="851"/>
    </location>
</feature>
<keyword evidence="1" id="KW-0479">Metal-binding</keyword>
<dbReference type="Pfam" id="PF13923">
    <property type="entry name" value="zf-C3HC4_2"/>
    <property type="match status" value="1"/>
</dbReference>
<dbReference type="Gene3D" id="3.30.40.10">
    <property type="entry name" value="Zinc/RING finger domain, C3HC4 (zinc finger)"/>
    <property type="match status" value="2"/>
</dbReference>
<organism evidence="8 9">
    <name type="scientific">Tilletia controversa</name>
    <name type="common">dwarf bunt fungus</name>
    <dbReference type="NCBI Taxonomy" id="13291"/>
    <lineage>
        <taxon>Eukaryota</taxon>
        <taxon>Fungi</taxon>
        <taxon>Dikarya</taxon>
        <taxon>Basidiomycota</taxon>
        <taxon>Ustilaginomycotina</taxon>
        <taxon>Exobasidiomycetes</taxon>
        <taxon>Tilletiales</taxon>
        <taxon>Tilletiaceae</taxon>
        <taxon>Tilletia</taxon>
    </lineage>
</organism>
<sequence>MERSSSPAAFGHRHHIQHHQLPSLTARIASILLARLRCPACTQSLNEPITLPCGHSLCAPCLYDRARACNAAAAAAYPYLLHGPEDGDEDDNDALLPSRLPLCSGAVPCPVEGCPRSAIGRGIGTWSGYHARYGPLPPSTPTALSEYPSHPPSQPLNHYTTVTLPTTLSSSGLRSAEIAPFDGFIVGVPDHPTNLAILPAQRPTSILAPASSAAATALWLKNAAGTGNAIAIHPLVNDQPATPRTGLAAATHALPVDPRALDPNTSPEGPPQWRTIRSDVTLSKVLELLRSQIAAQAKRQIQEEDEEREAERLRRLPSGSGSGSGRIGLRMLSKDSPAGSSSDESKAAFSMQRSKSDQTGAFIRLSRNQKGKRPATAAEQQEEGQAHEAAVEEAPQQGSSSRAPRGLVLRRRHSGSSASPTSSSSNSPAQLYEPKFARGGRPSNRRQQFAEEPEHDHPNQQYRRAGMERLGLAITSLSQRPVSERRHSQPMAPTISHPGFPSSSSHARLPHGDTAAAADAPHRQHSPSQDFSDPPFFNARHHSHAHSSPRSPSSFSSPSSQQPSRFSSSTHVRSSRDRVAIARSALPLLGGSEFGRESGAAGGIRATSLSGSATASGSEMDSDDYEGGDSGYGGGRRKARRRIRGRGRGLGMDAQSRFGSRLEGLNRHGGGGGGSRGWVTKHHARHHPHDHHHRHHRLDSGNEDEEQSQPEGDGEDHPMDLDFNLSAVHSQTEDVGQRLGASTDSQRTADMGMVAKRSACSGAQGDPVAADPLRCSSNSPSHSAESGVSSSSTSSSSTQLAQFQTALLDVLECQLCYLLLFEPITTPCGHTFCRACFARNLDHSDRCPLCRARMPSWGFWQDHPSAKGLMDVITLEMDRGTPEEEKGEEQGQSDSVVLVQGQNRHGRSPARGTRARLTTTTSGARSKKMSPSMMPQATTVMLSSSSGSSASSQAASASARSKAGSIPPSVKWELPSLYTERRLAAELDEAKARLSAPIFVCTLAYPEMPTVLHIYEPRYRLMVRRCLESGNPRFGMVMPARTSSPNAPGMYEYGTMLEIRSVQMLPDGRSMIETVGSYRFRVLETGTLDGYTVGRVERVEDVGIEEEMEMERVFVEFANGAARAAGAEEPAPVVGDGVGVSGANRVPATDSEGFVLGLDVGVADALANSQAQAPTAVQQQRDPLLPTGGEPSVASEAADLESSQGATDDDNNGPPLSSATAAATVTASTAAAAAPAPASGGNSMGPMLVALHPTMDELVDVCVSFIDTLRSGSAPLLLTRLNQSYGPMPTRDEIGRLAYWMALVIPIDEHEKARLLSIRSARLRLRLVVHWIEQLRSSWWFASGCTVC</sequence>
<evidence type="ECO:0000256" key="3">
    <source>
        <dbReference type="ARBA" id="ARBA00022833"/>
    </source>
</evidence>
<feature type="region of interest" description="Disordered" evidence="5">
    <location>
        <begin position="256"/>
        <end position="275"/>
    </location>
</feature>
<feature type="compositionally biased region" description="Basic residues" evidence="5">
    <location>
        <begin position="635"/>
        <end position="647"/>
    </location>
</feature>
<dbReference type="PROSITE" id="PS50089">
    <property type="entry name" value="ZF_RING_2"/>
    <property type="match status" value="2"/>
</dbReference>
<comment type="caution">
    <text evidence="8">The sequence shown here is derived from an EMBL/GenBank/DDBJ whole genome shotgun (WGS) entry which is preliminary data.</text>
</comment>
<feature type="compositionally biased region" description="Acidic residues" evidence="5">
    <location>
        <begin position="701"/>
        <end position="714"/>
    </location>
</feature>
<evidence type="ECO:0000313" key="9">
    <source>
        <dbReference type="Proteomes" id="UP000077684"/>
    </source>
</evidence>
<evidence type="ECO:0000259" key="6">
    <source>
        <dbReference type="PROSITE" id="PS50089"/>
    </source>
</evidence>
<dbReference type="GO" id="GO:0008270">
    <property type="term" value="F:zinc ion binding"/>
    <property type="evidence" value="ECO:0007669"/>
    <property type="project" value="UniProtKB-KW"/>
</dbReference>
<dbReference type="SUPFAM" id="SSF57850">
    <property type="entry name" value="RING/U-box"/>
    <property type="match status" value="2"/>
</dbReference>
<feature type="compositionally biased region" description="Gly residues" evidence="5">
    <location>
        <begin position="667"/>
        <end position="676"/>
    </location>
</feature>
<feature type="compositionally biased region" description="Basic and acidic residues" evidence="5">
    <location>
        <begin position="448"/>
        <end position="458"/>
    </location>
</feature>
<proteinExistence type="predicted"/>
<feature type="compositionally biased region" description="Low complexity" evidence="5">
    <location>
        <begin position="779"/>
        <end position="795"/>
    </location>
</feature>
<feature type="domain" description="Lon N-terminal" evidence="7">
    <location>
        <begin position="994"/>
        <end position="1336"/>
    </location>
</feature>
<protein>
    <recommendedName>
        <fullName evidence="10">RING-type domain-containing protein</fullName>
    </recommendedName>
</protein>
<feature type="region of interest" description="Disordered" evidence="5">
    <location>
        <begin position="1173"/>
        <end position="1218"/>
    </location>
</feature>
<feature type="region of interest" description="Disordered" evidence="5">
    <location>
        <begin position="901"/>
        <end position="966"/>
    </location>
</feature>
<dbReference type="Pfam" id="PF02190">
    <property type="entry name" value="LON_substr_bdg"/>
    <property type="match status" value="1"/>
</dbReference>
<dbReference type="Gene3D" id="2.30.130.40">
    <property type="entry name" value="LON domain-like"/>
    <property type="match status" value="1"/>
</dbReference>
<feature type="compositionally biased region" description="Low complexity" evidence="5">
    <location>
        <begin position="548"/>
        <end position="572"/>
    </location>
</feature>
<evidence type="ECO:0000256" key="2">
    <source>
        <dbReference type="ARBA" id="ARBA00022771"/>
    </source>
</evidence>
<feature type="compositionally biased region" description="Basic residues" evidence="5">
    <location>
        <begin position="679"/>
        <end position="697"/>
    </location>
</feature>